<proteinExistence type="predicted"/>
<reference evidence="1" key="2">
    <citation type="submission" date="2021-01" db="EMBL/GenBank/DDBJ databases">
        <authorList>
            <person name="Mieszkin S."/>
            <person name="Pouder E."/>
            <person name="Alain K."/>
        </authorList>
    </citation>
    <scope>NUCLEOTIDE SEQUENCE</scope>
    <source>
        <strain evidence="1">HW T2.11</strain>
    </source>
</reference>
<gene>
    <name evidence="1" type="ORF">ASILVAE211_08575</name>
</gene>
<dbReference type="InterPro" id="IPR025427">
    <property type="entry name" value="DUF4160"/>
</dbReference>
<reference evidence="1" key="1">
    <citation type="journal article" date="2021" name="Microorganisms">
        <title>Acidisoma silvae sp. nov. and Acidisomacellulosilytica sp. nov., Two Acidophilic Bacteria Isolated from Decaying Wood, Hydrolyzing Cellulose and Producing Poly-3-hydroxybutyrate.</title>
        <authorList>
            <person name="Mieszkin S."/>
            <person name="Pouder E."/>
            <person name="Uroz S."/>
            <person name="Simon-Colin C."/>
            <person name="Alain K."/>
        </authorList>
    </citation>
    <scope>NUCLEOTIDE SEQUENCE</scope>
    <source>
        <strain evidence="1">HW T2.11</strain>
    </source>
</reference>
<dbReference type="RefSeq" id="WP_227320900.1">
    <property type="nucleotide sequence ID" value="NZ_JAESVB010000003.1"/>
</dbReference>
<organism evidence="1 2">
    <name type="scientific">Acidisoma silvae</name>
    <dbReference type="NCBI Taxonomy" id="2802396"/>
    <lineage>
        <taxon>Bacteria</taxon>
        <taxon>Pseudomonadati</taxon>
        <taxon>Pseudomonadota</taxon>
        <taxon>Alphaproteobacteria</taxon>
        <taxon>Acetobacterales</taxon>
        <taxon>Acidocellaceae</taxon>
        <taxon>Acidisoma</taxon>
    </lineage>
</organism>
<dbReference type="Proteomes" id="UP000708298">
    <property type="component" value="Unassembled WGS sequence"/>
</dbReference>
<protein>
    <submittedName>
        <fullName evidence="1">DUF4160 domain-containing protein</fullName>
    </submittedName>
</protein>
<accession>A0A963YQG2</accession>
<dbReference type="AlphaFoldDB" id="A0A963YQG2"/>
<evidence type="ECO:0000313" key="2">
    <source>
        <dbReference type="Proteomes" id="UP000708298"/>
    </source>
</evidence>
<keyword evidence="2" id="KW-1185">Reference proteome</keyword>
<sequence length="78" mass="8647">MPTILRINGWRFVIYVNDHPPAHIHVLGPGWSVVINVADQVIVREVVGPCAEHDARKAQALAADHQQVLLAAWEEIHG</sequence>
<dbReference type="Pfam" id="PF13711">
    <property type="entry name" value="DUF4160"/>
    <property type="match status" value="1"/>
</dbReference>
<evidence type="ECO:0000313" key="1">
    <source>
        <dbReference type="EMBL" id="MCB8875231.1"/>
    </source>
</evidence>
<name>A0A963YQG2_9PROT</name>
<comment type="caution">
    <text evidence="1">The sequence shown here is derived from an EMBL/GenBank/DDBJ whole genome shotgun (WGS) entry which is preliminary data.</text>
</comment>
<dbReference type="EMBL" id="JAESVB010000003">
    <property type="protein sequence ID" value="MCB8875231.1"/>
    <property type="molecule type" value="Genomic_DNA"/>
</dbReference>